<dbReference type="Pfam" id="PF17656">
    <property type="entry name" value="ChapFlgA_N"/>
    <property type="match status" value="1"/>
</dbReference>
<dbReference type="InterPro" id="IPR039246">
    <property type="entry name" value="Flagellar_FlgA"/>
</dbReference>
<dbReference type="RefSeq" id="WP_164212463.1">
    <property type="nucleotide sequence ID" value="NZ_JAAGSC010000044.1"/>
</dbReference>
<dbReference type="CDD" id="cd11614">
    <property type="entry name" value="SAF_CpaB_FlgA_like"/>
    <property type="match status" value="1"/>
</dbReference>
<gene>
    <name evidence="8" type="primary">flgA</name>
    <name evidence="8" type="ORF">G3I74_15340</name>
</gene>
<comment type="similarity">
    <text evidence="2">Belongs to the FlgA family.</text>
</comment>
<protein>
    <recommendedName>
        <fullName evidence="3">Flagella basal body P-ring formation protein FlgA</fullName>
    </recommendedName>
</protein>
<keyword evidence="4" id="KW-0732">Signal</keyword>
<keyword evidence="8" id="KW-0966">Cell projection</keyword>
<evidence type="ECO:0000313" key="9">
    <source>
        <dbReference type="Proteomes" id="UP000484885"/>
    </source>
</evidence>
<comment type="subcellular location">
    <subcellularLocation>
        <location evidence="1">Periplasm</location>
    </subcellularLocation>
</comment>
<dbReference type="InterPro" id="IPR041231">
    <property type="entry name" value="FlgA_N"/>
</dbReference>
<accession>A0A845V0F3</accession>
<keyword evidence="8" id="KW-0282">Flagellum</keyword>
<organism evidence="8 9">
    <name type="scientific">Wenzhouxiangella limi</name>
    <dbReference type="NCBI Taxonomy" id="2707351"/>
    <lineage>
        <taxon>Bacteria</taxon>
        <taxon>Pseudomonadati</taxon>
        <taxon>Pseudomonadota</taxon>
        <taxon>Gammaproteobacteria</taxon>
        <taxon>Chromatiales</taxon>
        <taxon>Wenzhouxiangellaceae</taxon>
        <taxon>Wenzhouxiangella</taxon>
    </lineage>
</organism>
<comment type="function">
    <text evidence="6">Involved in the assembly process of the P-ring formation. It may associate with FlgF on the rod constituting a structure essential for the P-ring assembly or may act as a modulator protein for the P-ring assembly.</text>
</comment>
<dbReference type="Pfam" id="PF13144">
    <property type="entry name" value="ChapFlgA"/>
    <property type="match status" value="1"/>
</dbReference>
<keyword evidence="8" id="KW-0969">Cilium</keyword>
<evidence type="ECO:0000256" key="1">
    <source>
        <dbReference type="ARBA" id="ARBA00004418"/>
    </source>
</evidence>
<dbReference type="PANTHER" id="PTHR36307">
    <property type="entry name" value="FLAGELLA BASAL BODY P-RING FORMATION PROTEIN FLGA"/>
    <property type="match status" value="1"/>
</dbReference>
<dbReference type="Gene3D" id="3.90.1210.10">
    <property type="entry name" value="Antifreeze-like/N-acetylneuraminic acid synthase C-terminal domain"/>
    <property type="match status" value="1"/>
</dbReference>
<evidence type="ECO:0000256" key="5">
    <source>
        <dbReference type="ARBA" id="ARBA00022764"/>
    </source>
</evidence>
<dbReference type="Gene3D" id="2.30.30.760">
    <property type="match status" value="1"/>
</dbReference>
<reference evidence="8 9" key="1">
    <citation type="submission" date="2020-02" db="EMBL/GenBank/DDBJ databases">
        <authorList>
            <person name="Zhang X.-Y."/>
        </authorList>
    </citation>
    <scope>NUCLEOTIDE SEQUENCE [LARGE SCALE GENOMIC DNA]</scope>
    <source>
        <strain evidence="8 9">C33</strain>
    </source>
</reference>
<evidence type="ECO:0000256" key="3">
    <source>
        <dbReference type="ARBA" id="ARBA00014754"/>
    </source>
</evidence>
<dbReference type="NCBIfam" id="TIGR03170">
    <property type="entry name" value="flgA_cterm"/>
    <property type="match status" value="1"/>
</dbReference>
<comment type="caution">
    <text evidence="8">The sequence shown here is derived from an EMBL/GenBank/DDBJ whole genome shotgun (WGS) entry which is preliminary data.</text>
</comment>
<feature type="domain" description="SAF" evidence="7">
    <location>
        <begin position="179"/>
        <end position="241"/>
    </location>
</feature>
<dbReference type="InterPro" id="IPR017585">
    <property type="entry name" value="SAF_FlgA"/>
</dbReference>
<name>A0A845V0F3_9GAMM</name>
<dbReference type="EMBL" id="JAAGSC010000044">
    <property type="protein sequence ID" value="NDY97097.1"/>
    <property type="molecule type" value="Genomic_DNA"/>
</dbReference>
<proteinExistence type="inferred from homology"/>
<evidence type="ECO:0000256" key="6">
    <source>
        <dbReference type="ARBA" id="ARBA00025643"/>
    </source>
</evidence>
<dbReference type="InterPro" id="IPR013974">
    <property type="entry name" value="SAF"/>
</dbReference>
<evidence type="ECO:0000313" key="8">
    <source>
        <dbReference type="EMBL" id="NDY97097.1"/>
    </source>
</evidence>
<evidence type="ECO:0000256" key="2">
    <source>
        <dbReference type="ARBA" id="ARBA00010474"/>
    </source>
</evidence>
<dbReference type="PANTHER" id="PTHR36307:SF1">
    <property type="entry name" value="FLAGELLA BASAL BODY P-RING FORMATION PROTEIN FLGA"/>
    <property type="match status" value="1"/>
</dbReference>
<dbReference type="AlphaFoldDB" id="A0A845V0F3"/>
<dbReference type="GO" id="GO:0042597">
    <property type="term" value="C:periplasmic space"/>
    <property type="evidence" value="ECO:0007669"/>
    <property type="project" value="UniProtKB-SubCell"/>
</dbReference>
<evidence type="ECO:0000256" key="4">
    <source>
        <dbReference type="ARBA" id="ARBA00022729"/>
    </source>
</evidence>
<keyword evidence="5" id="KW-0574">Periplasm</keyword>
<dbReference type="SMART" id="SM00858">
    <property type="entry name" value="SAF"/>
    <property type="match status" value="1"/>
</dbReference>
<keyword evidence="9" id="KW-1185">Reference proteome</keyword>
<dbReference type="Proteomes" id="UP000484885">
    <property type="component" value="Unassembled WGS sequence"/>
</dbReference>
<sequence>MPAAWRSAETLAIHASAGNALPAGRVATPAGRQSLAALAFADGVASFLLPLLAMNSITATSKQYPTIVKPAKCVPAAVAALVLLLIGPLAAGQQATQSLDSIREAAESFVLAQLEAKGPGVVAEAGRLDRRLRLSACEQPLEAFNAAGSRLGGNTSVGIRCTGQRPWKIYVPVKVSREVEVAVLARSLPRGAALDSKAVRMQRLDTSTLGFGYYEDLERVTGQTLRRAAAAGTVITPALVAVPPTIRKDEQVTLLAERAGIAIRAPGRALKDAQIGDIIQVRNLSSETVVEGVVRGPGEVAVHVP</sequence>
<dbReference type="GO" id="GO:0044780">
    <property type="term" value="P:bacterial-type flagellum assembly"/>
    <property type="evidence" value="ECO:0007669"/>
    <property type="project" value="InterPro"/>
</dbReference>
<evidence type="ECO:0000259" key="7">
    <source>
        <dbReference type="SMART" id="SM00858"/>
    </source>
</evidence>